<reference evidence="1" key="1">
    <citation type="journal article" date="2023" name="Mol. Phylogenet. Evol.">
        <title>Genome-scale phylogeny and comparative genomics of the fungal order Sordariales.</title>
        <authorList>
            <person name="Hensen N."/>
            <person name="Bonometti L."/>
            <person name="Westerberg I."/>
            <person name="Brannstrom I.O."/>
            <person name="Guillou S."/>
            <person name="Cros-Aarteil S."/>
            <person name="Calhoun S."/>
            <person name="Haridas S."/>
            <person name="Kuo A."/>
            <person name="Mondo S."/>
            <person name="Pangilinan J."/>
            <person name="Riley R."/>
            <person name="LaButti K."/>
            <person name="Andreopoulos B."/>
            <person name="Lipzen A."/>
            <person name="Chen C."/>
            <person name="Yan M."/>
            <person name="Daum C."/>
            <person name="Ng V."/>
            <person name="Clum A."/>
            <person name="Steindorff A."/>
            <person name="Ohm R.A."/>
            <person name="Martin F."/>
            <person name="Silar P."/>
            <person name="Natvig D.O."/>
            <person name="Lalanne C."/>
            <person name="Gautier V."/>
            <person name="Ament-Velasquez S.L."/>
            <person name="Kruys A."/>
            <person name="Hutchinson M.I."/>
            <person name="Powell A.J."/>
            <person name="Barry K."/>
            <person name="Miller A.N."/>
            <person name="Grigoriev I.V."/>
            <person name="Debuchy R."/>
            <person name="Gladieux P."/>
            <person name="Hiltunen Thoren M."/>
            <person name="Johannesson H."/>
        </authorList>
    </citation>
    <scope>NUCLEOTIDE SEQUENCE</scope>
    <source>
        <strain evidence="1">CBS 731.68</strain>
    </source>
</reference>
<name>A0AAN6Z2K3_9PEZI</name>
<dbReference type="Proteomes" id="UP001302602">
    <property type="component" value="Unassembled WGS sequence"/>
</dbReference>
<dbReference type="RefSeq" id="XP_062646762.1">
    <property type="nucleotide sequence ID" value="XM_062787401.1"/>
</dbReference>
<protein>
    <submittedName>
        <fullName evidence="1">Uncharacterized protein</fullName>
    </submittedName>
</protein>
<organism evidence="1 2">
    <name type="scientific">Parathielavia appendiculata</name>
    <dbReference type="NCBI Taxonomy" id="2587402"/>
    <lineage>
        <taxon>Eukaryota</taxon>
        <taxon>Fungi</taxon>
        <taxon>Dikarya</taxon>
        <taxon>Ascomycota</taxon>
        <taxon>Pezizomycotina</taxon>
        <taxon>Sordariomycetes</taxon>
        <taxon>Sordariomycetidae</taxon>
        <taxon>Sordariales</taxon>
        <taxon>Chaetomiaceae</taxon>
        <taxon>Parathielavia</taxon>
    </lineage>
</organism>
<gene>
    <name evidence="1" type="ORF">N657DRAFT_443652</name>
</gene>
<dbReference type="GeneID" id="87824171"/>
<dbReference type="EMBL" id="MU853229">
    <property type="protein sequence ID" value="KAK4122991.1"/>
    <property type="molecule type" value="Genomic_DNA"/>
</dbReference>
<sequence length="108" mass="11832">MTAPAVEVCVCFAHACPTGSGIYLLHHESSSSFSSFFRHLVIFHNREFSRSLASANGPLLVTSHVVFNLRQVLTIPSSVGKFPVASIMTSSYLKMAILKIGKSFTKVW</sequence>
<reference evidence="1" key="2">
    <citation type="submission" date="2023-05" db="EMBL/GenBank/DDBJ databases">
        <authorList>
            <consortium name="Lawrence Berkeley National Laboratory"/>
            <person name="Steindorff A."/>
            <person name="Hensen N."/>
            <person name="Bonometti L."/>
            <person name="Westerberg I."/>
            <person name="Brannstrom I.O."/>
            <person name="Guillou S."/>
            <person name="Cros-Aarteil S."/>
            <person name="Calhoun S."/>
            <person name="Haridas S."/>
            <person name="Kuo A."/>
            <person name="Mondo S."/>
            <person name="Pangilinan J."/>
            <person name="Riley R."/>
            <person name="Labutti K."/>
            <person name="Andreopoulos B."/>
            <person name="Lipzen A."/>
            <person name="Chen C."/>
            <person name="Yanf M."/>
            <person name="Daum C."/>
            <person name="Ng V."/>
            <person name="Clum A."/>
            <person name="Ohm R."/>
            <person name="Martin F."/>
            <person name="Silar P."/>
            <person name="Natvig D."/>
            <person name="Lalanne C."/>
            <person name="Gautier V."/>
            <person name="Ament-Velasquez S.L."/>
            <person name="Kruys A."/>
            <person name="Hutchinson M.I."/>
            <person name="Powell A.J."/>
            <person name="Barry K."/>
            <person name="Miller A.N."/>
            <person name="Grigoriev I.V."/>
            <person name="Debuchy R."/>
            <person name="Gladieux P."/>
            <person name="Thoren M.H."/>
            <person name="Johannesson H."/>
        </authorList>
    </citation>
    <scope>NUCLEOTIDE SEQUENCE</scope>
    <source>
        <strain evidence="1">CBS 731.68</strain>
    </source>
</reference>
<evidence type="ECO:0000313" key="2">
    <source>
        <dbReference type="Proteomes" id="UP001302602"/>
    </source>
</evidence>
<comment type="caution">
    <text evidence="1">The sequence shown here is derived from an EMBL/GenBank/DDBJ whole genome shotgun (WGS) entry which is preliminary data.</text>
</comment>
<accession>A0AAN6Z2K3</accession>
<dbReference type="AlphaFoldDB" id="A0AAN6Z2K3"/>
<proteinExistence type="predicted"/>
<keyword evidence="2" id="KW-1185">Reference proteome</keyword>
<evidence type="ECO:0000313" key="1">
    <source>
        <dbReference type="EMBL" id="KAK4122991.1"/>
    </source>
</evidence>